<keyword evidence="1" id="KW-0175">Coiled coil</keyword>
<feature type="region of interest" description="Disordered" evidence="2">
    <location>
        <begin position="1"/>
        <end position="23"/>
    </location>
</feature>
<evidence type="ECO:0000256" key="2">
    <source>
        <dbReference type="SAM" id="MobiDB-lite"/>
    </source>
</evidence>
<evidence type="ECO:0000313" key="4">
    <source>
        <dbReference type="EMBL" id="OUS45784.1"/>
    </source>
</evidence>
<dbReference type="PANTHER" id="PTHR46483">
    <property type="entry name" value="PHOSPHOLIPASE A1 PLIP2, CHLOROPLASTIC"/>
    <property type="match status" value="1"/>
</dbReference>
<dbReference type="InterPro" id="IPR043367">
    <property type="entry name" value="PLIP1/2/3"/>
</dbReference>
<feature type="region of interest" description="Disordered" evidence="2">
    <location>
        <begin position="99"/>
        <end position="137"/>
    </location>
</feature>
<dbReference type="EMBL" id="KZ155785">
    <property type="protein sequence ID" value="OUS45784.1"/>
    <property type="molecule type" value="Genomic_DNA"/>
</dbReference>
<reference evidence="4" key="1">
    <citation type="submission" date="2017-04" db="EMBL/GenBank/DDBJ databases">
        <title>Population genomics of picophytoplankton unveils novel chromosome hypervariability.</title>
        <authorList>
            <consortium name="DOE Joint Genome Institute"/>
            <person name="Blanc-Mathieu R."/>
            <person name="Krasovec M."/>
            <person name="Hebrard M."/>
            <person name="Yau S."/>
            <person name="Desgranges E."/>
            <person name="Martin J."/>
            <person name="Schackwitz W."/>
            <person name="Kuo A."/>
            <person name="Salin G."/>
            <person name="Donnadieu C."/>
            <person name="Desdevises Y."/>
            <person name="Sanchez-Ferandin S."/>
            <person name="Moreau H."/>
            <person name="Rivals E."/>
            <person name="Grigoriev I.V."/>
            <person name="Grimsley N."/>
            <person name="Eyre-Walker A."/>
            <person name="Piganeau G."/>
        </authorList>
    </citation>
    <scope>NUCLEOTIDE SEQUENCE [LARGE SCALE GENOMIC DNA]</scope>
    <source>
        <strain evidence="4">RCC 1115</strain>
    </source>
</reference>
<gene>
    <name evidence="4" type="ORF">BE221DRAFT_146126</name>
</gene>
<proteinExistence type="predicted"/>
<dbReference type="SUPFAM" id="SSF53474">
    <property type="entry name" value="alpha/beta-Hydrolases"/>
    <property type="match status" value="1"/>
</dbReference>
<evidence type="ECO:0000256" key="1">
    <source>
        <dbReference type="SAM" id="Coils"/>
    </source>
</evidence>
<feature type="domain" description="Fungal lipase-type" evidence="3">
    <location>
        <begin position="672"/>
        <end position="809"/>
    </location>
</feature>
<dbReference type="InterPro" id="IPR002921">
    <property type="entry name" value="Fungal_lipase-type"/>
</dbReference>
<feature type="compositionally biased region" description="Basic and acidic residues" evidence="2">
    <location>
        <begin position="173"/>
        <end position="186"/>
    </location>
</feature>
<name>A0A1Y5IC39_OSTTA</name>
<accession>A0A1Y5IC39</accession>
<dbReference type="Pfam" id="PF01764">
    <property type="entry name" value="Lipase_3"/>
    <property type="match status" value="1"/>
</dbReference>
<dbReference type="GO" id="GO:0006629">
    <property type="term" value="P:lipid metabolic process"/>
    <property type="evidence" value="ECO:0007669"/>
    <property type="project" value="InterPro"/>
</dbReference>
<dbReference type="CDD" id="cd00519">
    <property type="entry name" value="Lipase_3"/>
    <property type="match status" value="1"/>
</dbReference>
<feature type="coiled-coil region" evidence="1">
    <location>
        <begin position="538"/>
        <end position="619"/>
    </location>
</feature>
<dbReference type="InterPro" id="IPR029058">
    <property type="entry name" value="AB_hydrolase_fold"/>
</dbReference>
<protein>
    <recommendedName>
        <fullName evidence="3">Fungal lipase-type domain-containing protein</fullName>
    </recommendedName>
</protein>
<dbReference type="PANTHER" id="PTHR46483:SF4">
    <property type="entry name" value="PHOSPHOLIPASE A1 PLIP2, CHLOROPLASTIC"/>
    <property type="match status" value="1"/>
</dbReference>
<organism evidence="4">
    <name type="scientific">Ostreococcus tauri</name>
    <name type="common">Marine green alga</name>
    <dbReference type="NCBI Taxonomy" id="70448"/>
    <lineage>
        <taxon>Eukaryota</taxon>
        <taxon>Viridiplantae</taxon>
        <taxon>Chlorophyta</taxon>
        <taxon>Mamiellophyceae</taxon>
        <taxon>Mamiellales</taxon>
        <taxon>Bathycoccaceae</taxon>
        <taxon>Ostreococcus</taxon>
    </lineage>
</organism>
<dbReference type="Gene3D" id="3.40.50.1820">
    <property type="entry name" value="alpha/beta hydrolase"/>
    <property type="match status" value="1"/>
</dbReference>
<sequence length="1169" mass="128107">MRSATTGTTDGREPSETPDPEALKASLERLRERMRQVNREKVASKAESSVAAVASAVSEASVTEPVEESAKKAIDASRNPMELTKRVVDWFGEVGRNVIKDDTGEETDTNELKTTTPTMSVDDEELTTKPQSQGGWFRWTNGWRVSESIASATSSWMPVKSDEDVGAQMVEDAERAAVEPSPKDTESDSSDNFLQRVPLPPWIRQRVFGTKETPSSARDEMNFETSLSTTDVNNAISGANETAANVTSAALDKLNSVLIGIEEAEMRVEKDVRLVRDQSAVKALRDSLRDARSSANEARSAAEGLEAAVREVNRAQAAIRSEAGAKGEEALKALEVAKSAVIQQAKSSNNAVADALRQVSYVATRVEKLGSLGDESMGETLSPDVSRPESARRGLLGAIANARESAQDALVASELTQTISRLTSFGLDKSKRADFEGLSTMVRPALQKVVANALRPVGDDEIGDARLACALSAWIYYLPQMQHALPRNRLRLITSSLDENRVIPSSEFRAGKVLIEEAATKAERALEEAMMTNRVSAVKDAKREVAAMNAAAEAAALAAEALELAAELRESAEEEGSLAKAVDMAENAKKLSMEAQKRMEEASKIAEENKQRLKKWEMQRELAVLESEMRKTVLEQHKQREAERIQQDRMENATLPVNFCVAAQDDTATLWVVVEGSTNIASWQTNFTFQSVTFEDDFDVKVHRGAYAAAQTMYRRVEEAVKAHVTKHGARARVRITGHSIGGSIATLLALMLLMRNGAPRYALADVWLFGAPYCMLGGDALLARLGLPRTFIRSVMMGDDVVPRSFSCYYPKWAQNILDSGPFNVDTSSANWLEEDMFYTPMGTLFMLQAANANAKNSEHPLLPSGPGLYCLDGDGLFETLSTRARLTDDDDGEESWLNRRPMRVMEDSEENEEPQRVENLRLHQIACLTQSDAALTASLILNTLREDQDALLDADGGVAAMLSARGREAAQRVLLNTPHPLTILSKPGAYGDRGIISRMHNPFNYAKALSVARKAKPRRGELIAAQRRTSIDGAPASGNDDRSRERYAQTWCSSDSGVDGEFTVRTTSASGTDRTLTYVLSEDGFVESYKTSQIFGKEPGQVRRFAAFDAKTGTHEVRTESSLGRETTTRTVSEDGTEMTCVRRFISNDPNHDIDITATERFVRPSA</sequence>
<dbReference type="AlphaFoldDB" id="A0A1Y5IC39"/>
<evidence type="ECO:0000259" key="3">
    <source>
        <dbReference type="Pfam" id="PF01764"/>
    </source>
</evidence>
<dbReference type="GO" id="GO:0008970">
    <property type="term" value="F:phospholipase A1 activity"/>
    <property type="evidence" value="ECO:0007669"/>
    <property type="project" value="InterPro"/>
</dbReference>
<dbReference type="eggNOG" id="ENOG502QU4P">
    <property type="taxonomic scope" value="Eukaryota"/>
</dbReference>
<feature type="region of interest" description="Disordered" evidence="2">
    <location>
        <begin position="173"/>
        <end position="195"/>
    </location>
</feature>
<dbReference type="Proteomes" id="UP000195557">
    <property type="component" value="Unassembled WGS sequence"/>
</dbReference>
<feature type="coiled-coil region" evidence="1">
    <location>
        <begin position="281"/>
        <end position="315"/>
    </location>
</feature>